<evidence type="ECO:0000313" key="2">
    <source>
        <dbReference type="Proteomes" id="UP000036681"/>
    </source>
</evidence>
<dbReference type="WBParaSite" id="ALUE_0000299801-mRNA-1">
    <property type="protein sequence ID" value="ALUE_0000299801-mRNA-1"/>
    <property type="gene ID" value="ALUE_0000299801"/>
</dbReference>
<feature type="region of interest" description="Disordered" evidence="1">
    <location>
        <begin position="1"/>
        <end position="22"/>
    </location>
</feature>
<reference evidence="3" key="1">
    <citation type="submission" date="2017-02" db="UniProtKB">
        <authorList>
            <consortium name="WormBaseParasite"/>
        </authorList>
    </citation>
    <scope>IDENTIFICATION</scope>
</reference>
<protein>
    <submittedName>
        <fullName evidence="3">BTB_2 domain-containing protein</fullName>
    </submittedName>
</protein>
<dbReference type="AlphaFoldDB" id="A0A0M3HN07"/>
<sequence>MGNDHNNDDDGDQVDDNDDDEMSADSIECSLVMLFYGTLKHIPLSEDALMQQPIKATPFNERIRHKLLHIDPIFHFCITNDEPFIGLLKENANSG</sequence>
<organism evidence="2 3">
    <name type="scientific">Ascaris lumbricoides</name>
    <name type="common">Giant roundworm</name>
    <dbReference type="NCBI Taxonomy" id="6252"/>
    <lineage>
        <taxon>Eukaryota</taxon>
        <taxon>Metazoa</taxon>
        <taxon>Ecdysozoa</taxon>
        <taxon>Nematoda</taxon>
        <taxon>Chromadorea</taxon>
        <taxon>Rhabditida</taxon>
        <taxon>Spirurina</taxon>
        <taxon>Ascaridomorpha</taxon>
        <taxon>Ascaridoidea</taxon>
        <taxon>Ascarididae</taxon>
        <taxon>Ascaris</taxon>
    </lineage>
</organism>
<feature type="compositionally biased region" description="Acidic residues" evidence="1">
    <location>
        <begin position="9"/>
        <end position="22"/>
    </location>
</feature>
<name>A0A0M3HN07_ASCLU</name>
<proteinExistence type="predicted"/>
<dbReference type="Proteomes" id="UP000036681">
    <property type="component" value="Unplaced"/>
</dbReference>
<evidence type="ECO:0000256" key="1">
    <source>
        <dbReference type="SAM" id="MobiDB-lite"/>
    </source>
</evidence>
<keyword evidence="2" id="KW-1185">Reference proteome</keyword>
<evidence type="ECO:0000313" key="3">
    <source>
        <dbReference type="WBParaSite" id="ALUE_0000299801-mRNA-1"/>
    </source>
</evidence>
<accession>A0A0M3HN07</accession>